<evidence type="ECO:0008006" key="6">
    <source>
        <dbReference type="Google" id="ProtNLM"/>
    </source>
</evidence>
<reference evidence="4" key="1">
    <citation type="journal article" date="2006" name="J. Bacteriol.">
        <title>Intraspecific variability of the terminal inverted repeats of the linear chromosome of Streptomyces ambofaciens.</title>
        <authorList>
            <person name="Choulet F."/>
            <person name="Gallois A."/>
            <person name="Aigle B."/>
            <person name="Mangenot S."/>
            <person name="Gerbaud C."/>
            <person name="Truong C."/>
            <person name="Francou F.X."/>
            <person name="Borges F."/>
            <person name="Fourrier C."/>
            <person name="Guerineau M."/>
            <person name="Decaris B."/>
            <person name="Barbe V."/>
            <person name="Pernodet J.L."/>
            <person name="Leblond P."/>
        </authorList>
    </citation>
    <scope>NUCLEOTIDE SEQUENCE</scope>
    <source>
        <strain evidence="4">DSM40697</strain>
    </source>
</reference>
<evidence type="ECO:0000313" key="5">
    <source>
        <dbReference type="Proteomes" id="UP000076720"/>
    </source>
</evidence>
<gene>
    <name evidence="4" type="ORF">DSMT0069</name>
    <name evidence="2" type="ORF">SAM40697_0059</name>
    <name evidence="3" type="ORF">SAM40697_6866</name>
</gene>
<evidence type="ECO:0000313" key="2">
    <source>
        <dbReference type="EMBL" id="ANB04022.1"/>
    </source>
</evidence>
<reference evidence="5" key="2">
    <citation type="submission" date="2015-10" db="EMBL/GenBank/DDBJ databases">
        <title>Complete genome sequence of Streptomyces ambofaciens DSM 40697.</title>
        <authorList>
            <person name="Thibessard A."/>
            <person name="Leblond P."/>
        </authorList>
    </citation>
    <scope>NUCLEOTIDE SEQUENCE [LARGE SCALE GENOMIC DNA]</scope>
    <source>
        <strain evidence="5">DSM 40697</strain>
    </source>
</reference>
<keyword evidence="5" id="KW-1185">Reference proteome</keyword>
<dbReference type="Proteomes" id="UP000076720">
    <property type="component" value="Chromosome"/>
</dbReference>
<name>Q0JWL5_STRAM</name>
<feature type="chain" id="PRO_5007698728" description="Secreted protein" evidence="1">
    <location>
        <begin position="31"/>
        <end position="99"/>
    </location>
</feature>
<feature type="signal peptide" evidence="1">
    <location>
        <begin position="1"/>
        <end position="30"/>
    </location>
</feature>
<dbReference type="EMBL" id="AM279694">
    <property type="protein sequence ID" value="CAK50912.1"/>
    <property type="molecule type" value="Genomic_DNA"/>
</dbReference>
<protein>
    <recommendedName>
        <fullName evidence="6">Secreted protein</fullName>
    </recommendedName>
</protein>
<keyword evidence="1" id="KW-0732">Signal</keyword>
<accession>Q0JWL5</accession>
<dbReference type="EMBL" id="CP012949">
    <property type="protein sequence ID" value="ANB10818.1"/>
    <property type="molecule type" value="Genomic_DNA"/>
</dbReference>
<sequence>MRAKKLLVTSAVLVGTAVAGTVAVSVPAHAAVASASAHDAQAEVLDGGPPGWGYVQTFTSPWICQGTGDEGIAEGRWTDFVCVWRSGGPGHQVWDLYVP</sequence>
<evidence type="ECO:0000313" key="4">
    <source>
        <dbReference type="EMBL" id="CAK51150.1"/>
    </source>
</evidence>
<evidence type="ECO:0000313" key="3">
    <source>
        <dbReference type="EMBL" id="ANB10818.1"/>
    </source>
</evidence>
<dbReference type="PATRIC" id="fig|1889.10.peg.73"/>
<proteinExistence type="predicted"/>
<dbReference type="EMBL" id="CP012949">
    <property type="protein sequence ID" value="ANB04022.1"/>
    <property type="molecule type" value="Genomic_DNA"/>
</dbReference>
<reference evidence="2 5" key="3">
    <citation type="journal article" date="2016" name="Genome Announc.">
        <title>Complete Genome Sequence of Streptomyces ambofaciens DSM 40697, a Paradigm for Genome Plasticity Studies.</title>
        <authorList>
            <person name="Thibessard A."/>
            <person name="Leblond P."/>
        </authorList>
    </citation>
    <scope>NUCLEOTIDE SEQUENCE [LARGE SCALE GENOMIC DNA]</scope>
    <source>
        <strain evidence="2 5">DSM 40697</strain>
    </source>
</reference>
<evidence type="ECO:0000256" key="1">
    <source>
        <dbReference type="SAM" id="SignalP"/>
    </source>
</evidence>
<dbReference type="AlphaFoldDB" id="Q0JWL5"/>
<dbReference type="EMBL" id="AM279695">
    <property type="protein sequence ID" value="CAK51150.1"/>
    <property type="molecule type" value="Genomic_DNA"/>
</dbReference>
<organism evidence="4">
    <name type="scientific">Streptomyces ambofaciens</name>
    <dbReference type="NCBI Taxonomy" id="1889"/>
    <lineage>
        <taxon>Bacteria</taxon>
        <taxon>Bacillati</taxon>
        <taxon>Actinomycetota</taxon>
        <taxon>Actinomycetes</taxon>
        <taxon>Kitasatosporales</taxon>
        <taxon>Streptomycetaceae</taxon>
        <taxon>Streptomyces</taxon>
    </lineage>
</organism>